<dbReference type="PROSITE" id="PS51257">
    <property type="entry name" value="PROKAR_LIPOPROTEIN"/>
    <property type="match status" value="1"/>
</dbReference>
<dbReference type="HOGENOM" id="CLU_813430_0_0_0"/>
<dbReference type="OrthoDB" id="8549922at2"/>
<name>F0SKP9_RUBBR</name>
<accession>F0SKP9</accession>
<evidence type="ECO:0000313" key="1">
    <source>
        <dbReference type="EMBL" id="ADY58719.1"/>
    </source>
</evidence>
<dbReference type="EMBL" id="CP002546">
    <property type="protein sequence ID" value="ADY58719.1"/>
    <property type="molecule type" value="Genomic_DNA"/>
</dbReference>
<dbReference type="AlphaFoldDB" id="F0SKP9"/>
<gene>
    <name evidence="1" type="ordered locus">Plabr_1101</name>
</gene>
<reference evidence="2" key="1">
    <citation type="submission" date="2011-02" db="EMBL/GenBank/DDBJ databases">
        <title>The complete genome of Planctomyces brasiliensis DSM 5305.</title>
        <authorList>
            <person name="Lucas S."/>
            <person name="Copeland A."/>
            <person name="Lapidus A."/>
            <person name="Bruce D."/>
            <person name="Goodwin L."/>
            <person name="Pitluck S."/>
            <person name="Kyrpides N."/>
            <person name="Mavromatis K."/>
            <person name="Pagani I."/>
            <person name="Ivanova N."/>
            <person name="Ovchinnikova G."/>
            <person name="Lu M."/>
            <person name="Detter J.C."/>
            <person name="Han C."/>
            <person name="Land M."/>
            <person name="Hauser L."/>
            <person name="Markowitz V."/>
            <person name="Cheng J.-F."/>
            <person name="Hugenholtz P."/>
            <person name="Woyke T."/>
            <person name="Wu D."/>
            <person name="Tindall B."/>
            <person name="Pomrenke H.G."/>
            <person name="Brambilla E."/>
            <person name="Klenk H.-P."/>
            <person name="Eisen J.A."/>
        </authorList>
    </citation>
    <scope>NUCLEOTIDE SEQUENCE [LARGE SCALE GENOMIC DNA]</scope>
    <source>
        <strain evidence="2">ATCC 49424 / DSM 5305 / JCM 21570 / NBRC 103401 / IFAM 1448</strain>
    </source>
</reference>
<dbReference type="Gene3D" id="3.40.50.2000">
    <property type="entry name" value="Glycogen Phosphorylase B"/>
    <property type="match status" value="1"/>
</dbReference>
<keyword evidence="2" id="KW-1185">Reference proteome</keyword>
<organism evidence="1 2">
    <name type="scientific">Rubinisphaera brasiliensis (strain ATCC 49424 / DSM 5305 / JCM 21570 / IAM 15109 / NBRC 103401 / IFAM 1448)</name>
    <name type="common">Planctomyces brasiliensis</name>
    <dbReference type="NCBI Taxonomy" id="756272"/>
    <lineage>
        <taxon>Bacteria</taxon>
        <taxon>Pseudomonadati</taxon>
        <taxon>Planctomycetota</taxon>
        <taxon>Planctomycetia</taxon>
        <taxon>Planctomycetales</taxon>
        <taxon>Planctomycetaceae</taxon>
        <taxon>Rubinisphaera</taxon>
    </lineage>
</organism>
<evidence type="ECO:0008006" key="3">
    <source>
        <dbReference type="Google" id="ProtNLM"/>
    </source>
</evidence>
<dbReference type="eggNOG" id="COG0438">
    <property type="taxonomic scope" value="Bacteria"/>
</dbReference>
<evidence type="ECO:0000313" key="2">
    <source>
        <dbReference type="Proteomes" id="UP000006860"/>
    </source>
</evidence>
<proteinExistence type="predicted"/>
<dbReference type="STRING" id="756272.Plabr_1101"/>
<dbReference type="KEGG" id="pbs:Plabr_1101"/>
<protein>
    <recommendedName>
        <fullName evidence="3">Glycosyl transferase group 1</fullName>
    </recommendedName>
</protein>
<dbReference type="Proteomes" id="UP000006860">
    <property type="component" value="Chromosome"/>
</dbReference>
<sequence>MLRVLQMCNVGNIVGGTAACAWSVTKALPDCEHTVWFRSTPTAQTRLAFNGHRVETVRRCSFDRVGAGEFDVILLHNTPAAAVDWQSQQPQLFCPVLLYQHSRNSQLAGHNSHAFCSHALAEQCNRKDGLVLHQGVPRSCSVQPDTRALGERFVVGRICTPTARKWPGHLPDFYEAMATRHPDLDWEFVGCPPAMQARMTEAVRGRCRFQPAEWQARRHLQRWHVLLYHQPDLPETFGRTCAEAMRQGTVPVVDALGGFVEQLPAGTGVLCTNEKAFGDALEELKNLEEWPVRSRACREVGEADFSLKAFRVRLLAWFAKVGL</sequence>
<dbReference type="RefSeq" id="WP_013627452.1">
    <property type="nucleotide sequence ID" value="NC_015174.1"/>
</dbReference>
<dbReference type="SUPFAM" id="SSF53756">
    <property type="entry name" value="UDP-Glycosyltransferase/glycogen phosphorylase"/>
    <property type="match status" value="1"/>
</dbReference>